<sequence>MEGSEYATALITQTFLFLVQEILIGRFPTWVFPSPHGSPLHCHILLLPDSSTSMAHATFIMRPLERGFATYPCPSSSSSLPFVNSDIRFNNFDRFSAASLRNIAICYAASLRTFSKWVWFCNDCATNSSTTVLSLVTSPTTNPTFVSSFSSAACSPWVVLFFFGGIVCDNPAGQTNDKCQLHTRSTRRKDDAFRISYCGRYLLLLLWSNNWLEIRNTLLFPSLDFTGRIVDEVEFSTEFYIDSRVCVSDGDEA</sequence>
<dbReference type="AlphaFoldDB" id="A0AAQ3N2F5"/>
<name>A0AAQ3N2F5_VIGMU</name>
<protein>
    <submittedName>
        <fullName evidence="1">Uncharacterized protein</fullName>
    </submittedName>
</protein>
<keyword evidence="2" id="KW-1185">Reference proteome</keyword>
<gene>
    <name evidence="1" type="ORF">V8G54_027304</name>
</gene>
<dbReference type="Proteomes" id="UP001374535">
    <property type="component" value="Chromosome 8"/>
</dbReference>
<evidence type="ECO:0000313" key="1">
    <source>
        <dbReference type="EMBL" id="WVZ01235.1"/>
    </source>
</evidence>
<evidence type="ECO:0000313" key="2">
    <source>
        <dbReference type="Proteomes" id="UP001374535"/>
    </source>
</evidence>
<dbReference type="EMBL" id="CP144693">
    <property type="protein sequence ID" value="WVZ01235.1"/>
    <property type="molecule type" value="Genomic_DNA"/>
</dbReference>
<organism evidence="1 2">
    <name type="scientific">Vigna mungo</name>
    <name type="common">Black gram</name>
    <name type="synonym">Phaseolus mungo</name>
    <dbReference type="NCBI Taxonomy" id="3915"/>
    <lineage>
        <taxon>Eukaryota</taxon>
        <taxon>Viridiplantae</taxon>
        <taxon>Streptophyta</taxon>
        <taxon>Embryophyta</taxon>
        <taxon>Tracheophyta</taxon>
        <taxon>Spermatophyta</taxon>
        <taxon>Magnoliopsida</taxon>
        <taxon>eudicotyledons</taxon>
        <taxon>Gunneridae</taxon>
        <taxon>Pentapetalae</taxon>
        <taxon>rosids</taxon>
        <taxon>fabids</taxon>
        <taxon>Fabales</taxon>
        <taxon>Fabaceae</taxon>
        <taxon>Papilionoideae</taxon>
        <taxon>50 kb inversion clade</taxon>
        <taxon>NPAAA clade</taxon>
        <taxon>indigoferoid/millettioid clade</taxon>
        <taxon>Phaseoleae</taxon>
        <taxon>Vigna</taxon>
    </lineage>
</organism>
<reference evidence="1 2" key="1">
    <citation type="journal article" date="2023" name="Life. Sci Alliance">
        <title>Evolutionary insights into 3D genome organization and epigenetic landscape of Vigna mungo.</title>
        <authorList>
            <person name="Junaid A."/>
            <person name="Singh B."/>
            <person name="Bhatia S."/>
        </authorList>
    </citation>
    <scope>NUCLEOTIDE SEQUENCE [LARGE SCALE GENOMIC DNA]</scope>
    <source>
        <strain evidence="1">Urdbean</strain>
    </source>
</reference>
<accession>A0AAQ3N2F5</accession>
<proteinExistence type="predicted"/>